<dbReference type="Proteomes" id="UP000078397">
    <property type="component" value="Unassembled WGS sequence"/>
</dbReference>
<dbReference type="PANTHER" id="PTHR12935">
    <property type="entry name" value="GAMMA-GLUTAMYLCYCLOTRANSFERASE"/>
    <property type="match status" value="1"/>
</dbReference>
<organism evidence="6 7">
    <name type="scientific">Pochonia chlamydosporia 170</name>
    <dbReference type="NCBI Taxonomy" id="1380566"/>
    <lineage>
        <taxon>Eukaryota</taxon>
        <taxon>Fungi</taxon>
        <taxon>Dikarya</taxon>
        <taxon>Ascomycota</taxon>
        <taxon>Pezizomycotina</taxon>
        <taxon>Sordariomycetes</taxon>
        <taxon>Hypocreomycetidae</taxon>
        <taxon>Hypocreales</taxon>
        <taxon>Clavicipitaceae</taxon>
        <taxon>Pochonia</taxon>
    </lineage>
</organism>
<dbReference type="EC" id="4.3.2.9" evidence="1"/>
<evidence type="ECO:0000256" key="3">
    <source>
        <dbReference type="PIRSR" id="PIRSR617939-1"/>
    </source>
</evidence>
<dbReference type="InterPro" id="IPR036568">
    <property type="entry name" value="GGCT-like_sf"/>
</dbReference>
<evidence type="ECO:0000256" key="2">
    <source>
        <dbReference type="ARBA" id="ARBA00023239"/>
    </source>
</evidence>
<keyword evidence="2" id="KW-0456">Lyase</keyword>
<dbReference type="KEGG" id="pchm:VFPPC_13627"/>
<dbReference type="RefSeq" id="XP_018144979.1">
    <property type="nucleotide sequence ID" value="XM_018291401.1"/>
</dbReference>
<evidence type="ECO:0000256" key="4">
    <source>
        <dbReference type="PIRSR" id="PIRSR617939-2"/>
    </source>
</evidence>
<keyword evidence="7" id="KW-1185">Reference proteome</keyword>
<comment type="caution">
    <text evidence="6">The sequence shown here is derived from an EMBL/GenBank/DDBJ whole genome shotgun (WGS) entry which is preliminary data.</text>
</comment>
<dbReference type="STRING" id="1380566.A0A179FSY4"/>
<dbReference type="EMBL" id="LSBJ02000003">
    <property type="protein sequence ID" value="OAQ68129.1"/>
    <property type="molecule type" value="Genomic_DNA"/>
</dbReference>
<dbReference type="InterPro" id="IPR009288">
    <property type="entry name" value="AIG2-like_dom"/>
</dbReference>
<protein>
    <recommendedName>
        <fullName evidence="1">gamma-glutamylcyclotransferase</fullName>
        <ecNumber evidence="1">4.3.2.9</ecNumber>
    </recommendedName>
</protein>
<accession>A0A179FSY4</accession>
<dbReference type="SUPFAM" id="SSF110857">
    <property type="entry name" value="Gamma-glutamyl cyclotransferase-like"/>
    <property type="match status" value="1"/>
</dbReference>
<evidence type="ECO:0000313" key="6">
    <source>
        <dbReference type="EMBL" id="OAQ68129.1"/>
    </source>
</evidence>
<dbReference type="AlphaFoldDB" id="A0A179FSY4"/>
<feature type="binding site" evidence="4">
    <location>
        <begin position="28"/>
        <end position="33"/>
    </location>
    <ligand>
        <name>substrate</name>
    </ligand>
</feature>
<dbReference type="Pfam" id="PF06094">
    <property type="entry name" value="GGACT"/>
    <property type="match status" value="1"/>
</dbReference>
<proteinExistence type="predicted"/>
<evidence type="ECO:0000256" key="1">
    <source>
        <dbReference type="ARBA" id="ARBA00012346"/>
    </source>
</evidence>
<dbReference type="PANTHER" id="PTHR12935:SF0">
    <property type="entry name" value="GAMMA-GLUTAMYLCYCLOTRANSFERASE"/>
    <property type="match status" value="1"/>
</dbReference>
<dbReference type="OrthoDB" id="2924818at2759"/>
<feature type="binding site" evidence="4">
    <location>
        <position position="163"/>
    </location>
    <ligand>
        <name>substrate</name>
    </ligand>
</feature>
<evidence type="ECO:0000259" key="5">
    <source>
        <dbReference type="Pfam" id="PF06094"/>
    </source>
</evidence>
<feature type="domain" description="Gamma-glutamylcyclotransferase AIG2-like" evidence="5">
    <location>
        <begin position="28"/>
        <end position="150"/>
    </location>
</feature>
<name>A0A179FSY4_METCM</name>
<evidence type="ECO:0000313" key="7">
    <source>
        <dbReference type="Proteomes" id="UP000078397"/>
    </source>
</evidence>
<dbReference type="GeneID" id="28855395"/>
<dbReference type="InterPro" id="IPR013024">
    <property type="entry name" value="GGCT-like"/>
</dbReference>
<reference evidence="6 7" key="1">
    <citation type="journal article" date="2016" name="PLoS Pathog.">
        <title>Biosynthesis of antibiotic leucinostatins in bio-control fungus Purpureocillium lilacinum and their inhibition on phytophthora revealed by genome mining.</title>
        <authorList>
            <person name="Wang G."/>
            <person name="Liu Z."/>
            <person name="Lin R."/>
            <person name="Li E."/>
            <person name="Mao Z."/>
            <person name="Ling J."/>
            <person name="Yang Y."/>
            <person name="Yin W.B."/>
            <person name="Xie B."/>
        </authorList>
    </citation>
    <scope>NUCLEOTIDE SEQUENCE [LARGE SCALE GENOMIC DNA]</scope>
    <source>
        <strain evidence="6">170</strain>
    </source>
</reference>
<sequence length="194" mass="22266">MPPKREDSQLSQDSVMTVTQEDRHEILYFAYGSNLSTVQMRQRCPYSTPIGIGHLDGWKWLINERGYANVVKVSGSEAKSSEGSLGDKGKGKEWGVYGLLYLLPPDDEAKLDTYEGVPWAYEKMTCDARWVRDGQGKVLDEPVKTLVYVDTKRVGESVPKEEYVERMERGIEDAVDNWGLDREYATKVMRRFWK</sequence>
<gene>
    <name evidence="6" type="ORF">VFPPC_13627</name>
</gene>
<feature type="active site" description="Proton acceptor" evidence="3">
    <location>
        <position position="115"/>
    </location>
</feature>
<dbReference type="InterPro" id="IPR017939">
    <property type="entry name" value="G-Glutamylcylcotransferase"/>
</dbReference>
<dbReference type="GO" id="GO:0003839">
    <property type="term" value="F:gamma-glutamylcyclotransferase activity"/>
    <property type="evidence" value="ECO:0007669"/>
    <property type="project" value="UniProtKB-EC"/>
</dbReference>
<dbReference type="Gene3D" id="3.10.490.10">
    <property type="entry name" value="Gamma-glutamyl cyclotransferase-like"/>
    <property type="match status" value="1"/>
</dbReference>
<dbReference type="CDD" id="cd06661">
    <property type="entry name" value="GGCT_like"/>
    <property type="match status" value="1"/>
</dbReference>